<name>A0A2I1GIR2_9GLOM</name>
<keyword evidence="2" id="KW-1185">Reference proteome</keyword>
<reference evidence="1 2" key="1">
    <citation type="submission" date="2015-10" db="EMBL/GenBank/DDBJ databases">
        <title>Genome analyses suggest a sexual origin of heterokaryosis in a supposedly ancient asexual fungus.</title>
        <authorList>
            <person name="Ropars J."/>
            <person name="Sedzielewska K."/>
            <person name="Noel J."/>
            <person name="Charron P."/>
            <person name="Farinelli L."/>
            <person name="Marton T."/>
            <person name="Kruger M."/>
            <person name="Pelin A."/>
            <person name="Brachmann A."/>
            <person name="Corradi N."/>
        </authorList>
    </citation>
    <scope>NUCLEOTIDE SEQUENCE [LARGE SCALE GENOMIC DNA]</scope>
    <source>
        <strain evidence="1 2">A4</strain>
    </source>
</reference>
<dbReference type="AlphaFoldDB" id="A0A2I1GIR2"/>
<gene>
    <name evidence="1" type="ORF">RhiirA4_402538</name>
</gene>
<evidence type="ECO:0000313" key="1">
    <source>
        <dbReference type="EMBL" id="PKY46481.1"/>
    </source>
</evidence>
<organism evidence="1 2">
    <name type="scientific">Rhizophagus irregularis</name>
    <dbReference type="NCBI Taxonomy" id="588596"/>
    <lineage>
        <taxon>Eukaryota</taxon>
        <taxon>Fungi</taxon>
        <taxon>Fungi incertae sedis</taxon>
        <taxon>Mucoromycota</taxon>
        <taxon>Glomeromycotina</taxon>
        <taxon>Glomeromycetes</taxon>
        <taxon>Glomerales</taxon>
        <taxon>Glomeraceae</taxon>
        <taxon>Rhizophagus</taxon>
    </lineage>
</organism>
<proteinExistence type="predicted"/>
<comment type="caution">
    <text evidence="1">The sequence shown here is derived from an EMBL/GenBank/DDBJ whole genome shotgun (WGS) entry which is preliminary data.</text>
</comment>
<evidence type="ECO:0000313" key="2">
    <source>
        <dbReference type="Proteomes" id="UP000234323"/>
    </source>
</evidence>
<accession>A0A2I1GIR2</accession>
<dbReference type="Proteomes" id="UP000234323">
    <property type="component" value="Unassembled WGS sequence"/>
</dbReference>
<dbReference type="EMBL" id="LLXI01000457">
    <property type="protein sequence ID" value="PKY46481.1"/>
    <property type="molecule type" value="Genomic_DNA"/>
</dbReference>
<protein>
    <submittedName>
        <fullName evidence="1">Uncharacterized protein</fullName>
    </submittedName>
</protein>
<sequence>MEYAKDLKNVNQKIETSILSSFWPMDRTQAGADFFKNCRLYYVSKLKIIRLTMNF</sequence>